<reference evidence="1" key="1">
    <citation type="submission" date="2021-02" db="EMBL/GenBank/DDBJ databases">
        <authorList>
            <consortium name="DOE Joint Genome Institute"/>
            <person name="Ahrendt S."/>
            <person name="Looney B.P."/>
            <person name="Miyauchi S."/>
            <person name="Morin E."/>
            <person name="Drula E."/>
            <person name="Courty P.E."/>
            <person name="Chicoki N."/>
            <person name="Fauchery L."/>
            <person name="Kohler A."/>
            <person name="Kuo A."/>
            <person name="Labutti K."/>
            <person name="Pangilinan J."/>
            <person name="Lipzen A."/>
            <person name="Riley R."/>
            <person name="Andreopoulos W."/>
            <person name="He G."/>
            <person name="Johnson J."/>
            <person name="Barry K.W."/>
            <person name="Grigoriev I.V."/>
            <person name="Nagy L."/>
            <person name="Hibbett D."/>
            <person name="Henrissat B."/>
            <person name="Matheny P.B."/>
            <person name="Labbe J."/>
            <person name="Martin F."/>
        </authorList>
    </citation>
    <scope>NUCLEOTIDE SEQUENCE</scope>
    <source>
        <strain evidence="1">EC-137</strain>
    </source>
</reference>
<keyword evidence="2" id="KW-1185">Reference proteome</keyword>
<comment type="caution">
    <text evidence="1">The sequence shown here is derived from an EMBL/GenBank/DDBJ whole genome shotgun (WGS) entry which is preliminary data.</text>
</comment>
<evidence type="ECO:0000313" key="1">
    <source>
        <dbReference type="EMBL" id="KAI0029380.1"/>
    </source>
</evidence>
<name>A0ACB8QCS8_9AGAM</name>
<accession>A0ACB8QCS8</accession>
<reference evidence="1" key="2">
    <citation type="journal article" date="2022" name="New Phytol.">
        <title>Evolutionary transition to the ectomycorrhizal habit in the genomes of a hyperdiverse lineage of mushroom-forming fungi.</title>
        <authorList>
            <person name="Looney B."/>
            <person name="Miyauchi S."/>
            <person name="Morin E."/>
            <person name="Drula E."/>
            <person name="Courty P.E."/>
            <person name="Kohler A."/>
            <person name="Kuo A."/>
            <person name="LaButti K."/>
            <person name="Pangilinan J."/>
            <person name="Lipzen A."/>
            <person name="Riley R."/>
            <person name="Andreopoulos W."/>
            <person name="He G."/>
            <person name="Johnson J."/>
            <person name="Nolan M."/>
            <person name="Tritt A."/>
            <person name="Barry K.W."/>
            <person name="Grigoriev I.V."/>
            <person name="Nagy L.G."/>
            <person name="Hibbett D."/>
            <person name="Henrissat B."/>
            <person name="Matheny P.B."/>
            <person name="Labbe J."/>
            <person name="Martin F.M."/>
        </authorList>
    </citation>
    <scope>NUCLEOTIDE SEQUENCE</scope>
    <source>
        <strain evidence="1">EC-137</strain>
    </source>
</reference>
<gene>
    <name evidence="1" type="ORF">K488DRAFT_56508</name>
</gene>
<evidence type="ECO:0000313" key="2">
    <source>
        <dbReference type="Proteomes" id="UP000814128"/>
    </source>
</evidence>
<dbReference type="EMBL" id="MU273680">
    <property type="protein sequence ID" value="KAI0029380.1"/>
    <property type="molecule type" value="Genomic_DNA"/>
</dbReference>
<protein>
    <submittedName>
        <fullName evidence="1">Uncharacterized protein</fullName>
    </submittedName>
</protein>
<dbReference type="Proteomes" id="UP000814128">
    <property type="component" value="Unassembled WGS sequence"/>
</dbReference>
<sequence>MGDVSKLAGPQSLTTSQLDNIFQHIFRRLAASRHTFELYAISELSLSLLAPERSQAVHDDFIYEIDAWAQSLLAAVWGACGEPGGGTSVRECPQIDPLSDTSMRGLEPLPPSTTLEKMINMTLFLHIMSTRQYSPRTRTFLAGFVPLDEDNIVATLRNPDSAMQNADARVTAERSRHAGRRAFFRKAGVGLGAVAGGVLVGVTGGLAAPLVGAGVGALFGALGVGGTAVGLVATGLASSSIVCGALFGAYGAGSTASMIRRHIREVRDLSVVPVRPPKESLALRLCVTGWLSSREDVVAPWTVFEGDDTFSLQWEVEALQTLSNALFSLVKEHAIKYLKKEIIQRTVLSSLMSALSPVALLQIGRVIDNPWMNARALALKTGAVLADLLASRAFGTRPITLTGYSLGALVIFEALRLLSQRPPTETAHLIQDVFLLGAPVKPNMRTWAAVRRVVAGRLVNCYGSNDYVLAVLCRASDATWSVAGISPVEVQGVENFEISGVDGHLKWRGMIGSALLASGATDVNMAEVERQRKIAEKIAEETDVDSTGADLPLRGEETAMPQHYTAMEKDQHTAAD</sequence>
<organism evidence="1 2">
    <name type="scientific">Vararia minispora EC-137</name>
    <dbReference type="NCBI Taxonomy" id="1314806"/>
    <lineage>
        <taxon>Eukaryota</taxon>
        <taxon>Fungi</taxon>
        <taxon>Dikarya</taxon>
        <taxon>Basidiomycota</taxon>
        <taxon>Agaricomycotina</taxon>
        <taxon>Agaricomycetes</taxon>
        <taxon>Russulales</taxon>
        <taxon>Lachnocladiaceae</taxon>
        <taxon>Vararia</taxon>
    </lineage>
</organism>
<proteinExistence type="predicted"/>